<keyword evidence="4 5" id="KW-0472">Membrane</keyword>
<feature type="non-terminal residue" evidence="7">
    <location>
        <position position="101"/>
    </location>
</feature>
<dbReference type="Proteomes" id="UP000748308">
    <property type="component" value="Unassembled WGS sequence"/>
</dbReference>
<gene>
    <name evidence="7" type="ORF">FJY75_03145</name>
</gene>
<sequence length="101" mass="11029">MALGLPETALFQYGVLPLAIVVARVIDVSLGTVRVILLNRGMRYLAPLLGFFEVLIWLLAIGQIMQNLSNWACYLAYATGFALGNFTGLWIEGRLAMGLAL</sequence>
<dbReference type="EMBL" id="VGIY01000045">
    <property type="protein sequence ID" value="MBM3316827.1"/>
    <property type="molecule type" value="Genomic_DNA"/>
</dbReference>
<evidence type="ECO:0000256" key="4">
    <source>
        <dbReference type="ARBA" id="ARBA00023136"/>
    </source>
</evidence>
<feature type="transmembrane region" description="Helical" evidence="5">
    <location>
        <begin position="71"/>
        <end position="91"/>
    </location>
</feature>
<evidence type="ECO:0000256" key="3">
    <source>
        <dbReference type="ARBA" id="ARBA00022989"/>
    </source>
</evidence>
<dbReference type="InterPro" id="IPR022930">
    <property type="entry name" value="UPF0316"/>
</dbReference>
<dbReference type="PANTHER" id="PTHR40060">
    <property type="entry name" value="UPF0316 PROTEIN YEBE"/>
    <property type="match status" value="1"/>
</dbReference>
<keyword evidence="1" id="KW-1003">Cell membrane</keyword>
<dbReference type="InterPro" id="IPR044035">
    <property type="entry name" value="DUF5698"/>
</dbReference>
<evidence type="ECO:0000313" key="7">
    <source>
        <dbReference type="EMBL" id="MBM3316827.1"/>
    </source>
</evidence>
<evidence type="ECO:0000313" key="8">
    <source>
        <dbReference type="Proteomes" id="UP000748308"/>
    </source>
</evidence>
<comment type="caution">
    <text evidence="7">The sequence shown here is derived from an EMBL/GenBank/DDBJ whole genome shotgun (WGS) entry which is preliminary data.</text>
</comment>
<dbReference type="Pfam" id="PF18955">
    <property type="entry name" value="DUF5698"/>
    <property type="match status" value="1"/>
</dbReference>
<keyword evidence="2 5" id="KW-0812">Transmembrane</keyword>
<feature type="transmembrane region" description="Helical" evidence="5">
    <location>
        <begin position="15"/>
        <end position="37"/>
    </location>
</feature>
<reference evidence="7" key="1">
    <citation type="submission" date="2019-03" db="EMBL/GenBank/DDBJ databases">
        <title>Lake Tanganyika Metagenome-Assembled Genomes (MAGs).</title>
        <authorList>
            <person name="Tran P."/>
        </authorList>
    </citation>
    <scope>NUCLEOTIDE SEQUENCE</scope>
    <source>
        <strain evidence="7">M_DeepCast_400m_m2_100</strain>
    </source>
</reference>
<dbReference type="PANTHER" id="PTHR40060:SF1">
    <property type="entry name" value="UPF0316 PROTEIN YEBE"/>
    <property type="match status" value="1"/>
</dbReference>
<evidence type="ECO:0000256" key="2">
    <source>
        <dbReference type="ARBA" id="ARBA00022692"/>
    </source>
</evidence>
<evidence type="ECO:0000259" key="6">
    <source>
        <dbReference type="Pfam" id="PF18955"/>
    </source>
</evidence>
<feature type="transmembrane region" description="Helical" evidence="5">
    <location>
        <begin position="44"/>
        <end position="65"/>
    </location>
</feature>
<accession>A0A937XAH5</accession>
<name>A0A937XAH5_UNCEI</name>
<feature type="domain" description="DUF5698" evidence="6">
    <location>
        <begin position="32"/>
        <end position="88"/>
    </location>
</feature>
<evidence type="ECO:0000256" key="5">
    <source>
        <dbReference type="SAM" id="Phobius"/>
    </source>
</evidence>
<keyword evidence="3 5" id="KW-1133">Transmembrane helix</keyword>
<protein>
    <recommendedName>
        <fullName evidence="6">DUF5698 domain-containing protein</fullName>
    </recommendedName>
</protein>
<dbReference type="AlphaFoldDB" id="A0A937XAH5"/>
<proteinExistence type="predicted"/>
<evidence type="ECO:0000256" key="1">
    <source>
        <dbReference type="ARBA" id="ARBA00022475"/>
    </source>
</evidence>
<organism evidence="7 8">
    <name type="scientific">Eiseniibacteriota bacterium</name>
    <dbReference type="NCBI Taxonomy" id="2212470"/>
    <lineage>
        <taxon>Bacteria</taxon>
        <taxon>Candidatus Eiseniibacteriota</taxon>
    </lineage>
</organism>